<feature type="compositionally biased region" description="Polar residues" evidence="1">
    <location>
        <begin position="211"/>
        <end position="224"/>
    </location>
</feature>
<sequence length="496" mass="54525">MSIYLTPLQAFRQQWLNRGQAQANPFLQQAPDDHQSQCQADSPVGEIQQDPMGDQPYHREHVEGEHADTQNQDTASQLLHEDAHPDYRSAKEAPEDSSHSDNEAVESIDGTHTPSEEAETQDSVESSDVEDPISLAYINGSFEELAHSEQAESTIGTEGSGYQDGTSNTSETDSQHVDSLPYMKEEPDSDSDSEDDMPLMQRLGKADALSSEPTLPSAPSNPNPIVNEEEPDLEVSEDDVDDLLLAGEEKDDSDVDKEAATKISWKLPEYEALYELTPDSFPLAKISIPGLVRHEICLSPDHSEAEFHLFLHVFLPAQRTLKPRSSLDETKLDILNFHTIAVLVLDCLQIHVKLDNPKKMDVDEVFLSCMDNWRIGREAGRENYTAIRGVQEFFDVAWELVWFVKENGLGVEAGKDKKKRKAKAKAKAGASAKGGKGGVKAKANVLLGRKKTKADMAAGGKGKGKAIGAKGDKGKWVKAKEKVVQSGRVTKSKAKK</sequence>
<proteinExistence type="predicted"/>
<dbReference type="AlphaFoldDB" id="A0A6A5W7A4"/>
<evidence type="ECO:0000313" key="3">
    <source>
        <dbReference type="Proteomes" id="UP000799779"/>
    </source>
</evidence>
<dbReference type="EMBL" id="ML977618">
    <property type="protein sequence ID" value="KAF1996988.1"/>
    <property type="molecule type" value="Genomic_DNA"/>
</dbReference>
<evidence type="ECO:0000313" key="2">
    <source>
        <dbReference type="EMBL" id="KAF1996988.1"/>
    </source>
</evidence>
<accession>A0A6A5W7A4</accession>
<reference evidence="2" key="1">
    <citation type="journal article" date="2020" name="Stud. Mycol.">
        <title>101 Dothideomycetes genomes: a test case for predicting lifestyles and emergence of pathogens.</title>
        <authorList>
            <person name="Haridas S."/>
            <person name="Albert R."/>
            <person name="Binder M."/>
            <person name="Bloem J."/>
            <person name="Labutti K."/>
            <person name="Salamov A."/>
            <person name="Andreopoulos B."/>
            <person name="Baker S."/>
            <person name="Barry K."/>
            <person name="Bills G."/>
            <person name="Bluhm B."/>
            <person name="Cannon C."/>
            <person name="Castanera R."/>
            <person name="Culley D."/>
            <person name="Daum C."/>
            <person name="Ezra D."/>
            <person name="Gonzalez J."/>
            <person name="Henrissat B."/>
            <person name="Kuo A."/>
            <person name="Liang C."/>
            <person name="Lipzen A."/>
            <person name="Lutzoni F."/>
            <person name="Magnuson J."/>
            <person name="Mondo S."/>
            <person name="Nolan M."/>
            <person name="Ohm R."/>
            <person name="Pangilinan J."/>
            <person name="Park H.-J."/>
            <person name="Ramirez L."/>
            <person name="Alfaro M."/>
            <person name="Sun H."/>
            <person name="Tritt A."/>
            <person name="Yoshinaga Y."/>
            <person name="Zwiers L.-H."/>
            <person name="Turgeon B."/>
            <person name="Goodwin S."/>
            <person name="Spatafora J."/>
            <person name="Crous P."/>
            <person name="Grigoriev I."/>
        </authorList>
    </citation>
    <scope>NUCLEOTIDE SEQUENCE</scope>
    <source>
        <strain evidence="2">CBS 123094</strain>
    </source>
</reference>
<organism evidence="2 3">
    <name type="scientific">Amniculicola lignicola CBS 123094</name>
    <dbReference type="NCBI Taxonomy" id="1392246"/>
    <lineage>
        <taxon>Eukaryota</taxon>
        <taxon>Fungi</taxon>
        <taxon>Dikarya</taxon>
        <taxon>Ascomycota</taxon>
        <taxon>Pezizomycotina</taxon>
        <taxon>Dothideomycetes</taxon>
        <taxon>Pleosporomycetidae</taxon>
        <taxon>Pleosporales</taxon>
        <taxon>Amniculicolaceae</taxon>
        <taxon>Amniculicola</taxon>
    </lineage>
</organism>
<dbReference type="OrthoDB" id="3796908at2759"/>
<feature type="compositionally biased region" description="Basic and acidic residues" evidence="1">
    <location>
        <begin position="79"/>
        <end position="102"/>
    </location>
</feature>
<feature type="compositionally biased region" description="Polar residues" evidence="1">
    <location>
        <begin position="163"/>
        <end position="172"/>
    </location>
</feature>
<feature type="compositionally biased region" description="Acidic residues" evidence="1">
    <location>
        <begin position="227"/>
        <end position="237"/>
    </location>
</feature>
<feature type="region of interest" description="Disordered" evidence="1">
    <location>
        <begin position="22"/>
        <end position="237"/>
    </location>
</feature>
<evidence type="ECO:0000256" key="1">
    <source>
        <dbReference type="SAM" id="MobiDB-lite"/>
    </source>
</evidence>
<name>A0A6A5W7A4_9PLEO</name>
<gene>
    <name evidence="2" type="ORF">P154DRAFT_607141</name>
</gene>
<keyword evidence="3" id="KW-1185">Reference proteome</keyword>
<feature type="compositionally biased region" description="Acidic residues" evidence="1">
    <location>
        <begin position="187"/>
        <end position="197"/>
    </location>
</feature>
<dbReference type="Proteomes" id="UP000799779">
    <property type="component" value="Unassembled WGS sequence"/>
</dbReference>
<feature type="compositionally biased region" description="Acidic residues" evidence="1">
    <location>
        <begin position="116"/>
        <end position="131"/>
    </location>
</feature>
<protein>
    <submittedName>
        <fullName evidence="2">Uncharacterized protein</fullName>
    </submittedName>
</protein>
<feature type="region of interest" description="Disordered" evidence="1">
    <location>
        <begin position="454"/>
        <end position="473"/>
    </location>
</feature>
<feature type="compositionally biased region" description="Basic and acidic residues" evidence="1">
    <location>
        <begin position="56"/>
        <end position="68"/>
    </location>
</feature>